<evidence type="ECO:0000259" key="1">
    <source>
        <dbReference type="SMART" id="SM00829"/>
    </source>
</evidence>
<dbReference type="InterPro" id="IPR013154">
    <property type="entry name" value="ADH-like_N"/>
</dbReference>
<dbReference type="Pfam" id="PF13602">
    <property type="entry name" value="ADH_zinc_N_2"/>
    <property type="match status" value="1"/>
</dbReference>
<dbReference type="GO" id="GO:0016491">
    <property type="term" value="F:oxidoreductase activity"/>
    <property type="evidence" value="ECO:0007669"/>
    <property type="project" value="InterPro"/>
</dbReference>
<dbReference type="InterPro" id="IPR011032">
    <property type="entry name" value="GroES-like_sf"/>
</dbReference>
<feature type="domain" description="Enoyl reductase (ER)" evidence="1">
    <location>
        <begin position="13"/>
        <end position="333"/>
    </location>
</feature>
<dbReference type="AlphaFoldDB" id="A0A7Z2YF02"/>
<protein>
    <submittedName>
        <fullName evidence="2">Zinc-binding dehydrogenase</fullName>
    </submittedName>
</protein>
<dbReference type="PANTHER" id="PTHR43677">
    <property type="entry name" value="SHORT-CHAIN DEHYDROGENASE/REDUCTASE"/>
    <property type="match status" value="1"/>
</dbReference>
<evidence type="ECO:0000313" key="2">
    <source>
        <dbReference type="EMBL" id="QIA64997.1"/>
    </source>
</evidence>
<dbReference type="KEGG" id="vas:GT360_15655"/>
<dbReference type="InterPro" id="IPR020843">
    <property type="entry name" value="ER"/>
</dbReference>
<accession>A0A7Z2YF02</accession>
<keyword evidence="3" id="KW-1185">Reference proteome</keyword>
<dbReference type="Gene3D" id="3.90.180.10">
    <property type="entry name" value="Medium-chain alcohol dehydrogenases, catalytic domain"/>
    <property type="match status" value="1"/>
</dbReference>
<dbReference type="Proteomes" id="UP000464262">
    <property type="component" value="Chromosome 2"/>
</dbReference>
<dbReference type="InterPro" id="IPR036291">
    <property type="entry name" value="NAD(P)-bd_dom_sf"/>
</dbReference>
<name>A0A7Z2YF02_9VIBR</name>
<dbReference type="RefSeq" id="WP_164649897.1">
    <property type="nucleotide sequence ID" value="NZ_CP047476.1"/>
</dbReference>
<gene>
    <name evidence="2" type="ORF">GT360_15655</name>
</gene>
<evidence type="ECO:0000313" key="3">
    <source>
        <dbReference type="Proteomes" id="UP000464262"/>
    </source>
</evidence>
<dbReference type="SUPFAM" id="SSF51735">
    <property type="entry name" value="NAD(P)-binding Rossmann-fold domains"/>
    <property type="match status" value="1"/>
</dbReference>
<sequence>METNTSAMVVSHGDPLCLKLVTTDIPKPGPKEVRVKIIVAGVGWADIMARRGGYPLAPSLPFVPGYDFAGIVDEVGDEVSEFNIGENVVGLNPKYGCYTQYLSISTDLLVKYPKQLSAAKVCALSLNYLTAYCMLFTKANVQPQQTILVHSAAGGVGSALAQLANQFGVRVLGTASSNKQETLKELGVCPIDHYQNDFVQEVLSYCPRGVDAAFDSVGGAHLNRTVKTVKKGGIAVSYGFSGGSFGGLFKMIAGVVQLGILNILPNGKSVNFCALPSEVDKNRQWYKQTLTQLINMLEREEINPIISSVVPLSQVHKAHQELESGQCIGKVLIKCAETT</sequence>
<dbReference type="Gene3D" id="3.40.50.720">
    <property type="entry name" value="NAD(P)-binding Rossmann-like Domain"/>
    <property type="match status" value="1"/>
</dbReference>
<dbReference type="InterPro" id="IPR051397">
    <property type="entry name" value="Zn-ADH-like_protein"/>
</dbReference>
<dbReference type="Pfam" id="PF08240">
    <property type="entry name" value="ADH_N"/>
    <property type="match status" value="1"/>
</dbReference>
<dbReference type="SMART" id="SM00829">
    <property type="entry name" value="PKS_ER"/>
    <property type="match status" value="1"/>
</dbReference>
<dbReference type="SUPFAM" id="SSF50129">
    <property type="entry name" value="GroES-like"/>
    <property type="match status" value="1"/>
</dbReference>
<organism evidence="2 3">
    <name type="scientific">Vibrio astriarenae</name>
    <dbReference type="NCBI Taxonomy" id="1481923"/>
    <lineage>
        <taxon>Bacteria</taxon>
        <taxon>Pseudomonadati</taxon>
        <taxon>Pseudomonadota</taxon>
        <taxon>Gammaproteobacteria</taxon>
        <taxon>Vibrionales</taxon>
        <taxon>Vibrionaceae</taxon>
        <taxon>Vibrio</taxon>
    </lineage>
</organism>
<dbReference type="EMBL" id="CP047476">
    <property type="protein sequence ID" value="QIA64997.1"/>
    <property type="molecule type" value="Genomic_DNA"/>
</dbReference>
<proteinExistence type="predicted"/>
<dbReference type="PANTHER" id="PTHR43677:SF4">
    <property type="entry name" value="QUINONE OXIDOREDUCTASE-LIKE PROTEIN 2"/>
    <property type="match status" value="1"/>
</dbReference>
<reference evidence="2 3" key="1">
    <citation type="submission" date="2020-01" db="EMBL/GenBank/DDBJ databases">
        <title>Whole genome and functional gene identification of agarase of Vibrio HN897.</title>
        <authorList>
            <person name="Liu Y."/>
            <person name="Zhao Z."/>
        </authorList>
    </citation>
    <scope>NUCLEOTIDE SEQUENCE [LARGE SCALE GENOMIC DNA]</scope>
    <source>
        <strain evidence="2 3">HN897</strain>
    </source>
</reference>